<dbReference type="PANTHER" id="PTHR46137">
    <property type="entry name" value="OS05G0310600 PROTEIN"/>
    <property type="match status" value="1"/>
</dbReference>
<feature type="domain" description="LRAT" evidence="2">
    <location>
        <begin position="90"/>
        <end position="192"/>
    </location>
</feature>
<dbReference type="Proteomes" id="UP000653305">
    <property type="component" value="Unassembled WGS sequence"/>
</dbReference>
<dbReference type="InterPro" id="IPR007053">
    <property type="entry name" value="LRAT_dom"/>
</dbReference>
<organism evidence="3 4">
    <name type="scientific">Phtheirospermum japonicum</name>
    <dbReference type="NCBI Taxonomy" id="374723"/>
    <lineage>
        <taxon>Eukaryota</taxon>
        <taxon>Viridiplantae</taxon>
        <taxon>Streptophyta</taxon>
        <taxon>Embryophyta</taxon>
        <taxon>Tracheophyta</taxon>
        <taxon>Spermatophyta</taxon>
        <taxon>Magnoliopsida</taxon>
        <taxon>eudicotyledons</taxon>
        <taxon>Gunneridae</taxon>
        <taxon>Pentapetalae</taxon>
        <taxon>asterids</taxon>
        <taxon>lamiids</taxon>
        <taxon>Lamiales</taxon>
        <taxon>Orobanchaceae</taxon>
        <taxon>Orobanchaceae incertae sedis</taxon>
        <taxon>Phtheirospermum</taxon>
    </lineage>
</organism>
<dbReference type="Pfam" id="PF04970">
    <property type="entry name" value="LRAT"/>
    <property type="match status" value="1"/>
</dbReference>
<dbReference type="AlphaFoldDB" id="A0A830BCV7"/>
<evidence type="ECO:0000256" key="1">
    <source>
        <dbReference type="SAM" id="MobiDB-lite"/>
    </source>
</evidence>
<dbReference type="Gene3D" id="3.90.1720.10">
    <property type="entry name" value="endopeptidase domain like (from Nostoc punctiforme)"/>
    <property type="match status" value="1"/>
</dbReference>
<keyword evidence="4" id="KW-1185">Reference proteome</keyword>
<comment type="caution">
    <text evidence="3">The sequence shown here is derived from an EMBL/GenBank/DDBJ whole genome shotgun (WGS) entry which is preliminary data.</text>
</comment>
<sequence length="428" mass="46960">MVAMMLQLNSRDILAHLGRPVEIEARLGASIGSGYDVGRGGGGSFLLGLGFEQGSVGFMNDASESGNRFPLVYCAVNLWNAFVMNYSFEYNYFACIFVGGGIVVHFTRVGPSKIEEPYGPITECPIFPDCGFRQTNSNVVLSCLDCFLLNGSLYSFKYGVRPSLFIAINGFGSYDVFQNNCEDFALYCKTGLLTVGSSGGWEERAGFVGRSGPVGGPSSVPAEIANAEPSQGGDGDRGSVLREQVTVKDLAPNLGWENPDDDDDDAAVLEGLFSRLYQVPLCPPPRGERSETGPVEILLQLCLTDARNIDYDPKSLSDRNSERASNQDFEGSGRLKKLLAKSDMNDSDIASDFEALSDIFESELETENEVKEEKTLYMDVFEKIPTDSDGEGDDFEEHLRQISTNSRKEKFDTDVEMEDLDEVDRMIL</sequence>
<dbReference type="EMBL" id="BMAC01000096">
    <property type="protein sequence ID" value="GFP84947.1"/>
    <property type="molecule type" value="Genomic_DNA"/>
</dbReference>
<name>A0A830BCV7_9LAMI</name>
<evidence type="ECO:0000313" key="4">
    <source>
        <dbReference type="Proteomes" id="UP000653305"/>
    </source>
</evidence>
<protein>
    <submittedName>
        <fullName evidence="3">Zinc finger CCCH domain-containing protein 30</fullName>
    </submittedName>
</protein>
<gene>
    <name evidence="3" type="ORF">PHJA_000638500</name>
</gene>
<feature type="region of interest" description="Disordered" evidence="1">
    <location>
        <begin position="218"/>
        <end position="239"/>
    </location>
</feature>
<evidence type="ECO:0000313" key="3">
    <source>
        <dbReference type="EMBL" id="GFP84947.1"/>
    </source>
</evidence>
<evidence type="ECO:0000259" key="2">
    <source>
        <dbReference type="Pfam" id="PF04970"/>
    </source>
</evidence>
<dbReference type="PANTHER" id="PTHR46137:SF2">
    <property type="entry name" value="OS09G0526800 PROTEIN"/>
    <property type="match status" value="1"/>
</dbReference>
<dbReference type="OrthoDB" id="421951at2759"/>
<reference evidence="3" key="1">
    <citation type="submission" date="2020-07" db="EMBL/GenBank/DDBJ databases">
        <title>Ethylene signaling mediates host invasion by parasitic plants.</title>
        <authorList>
            <person name="Yoshida S."/>
        </authorList>
    </citation>
    <scope>NUCLEOTIDE SEQUENCE</scope>
    <source>
        <strain evidence="3">Okayama</strain>
    </source>
</reference>
<proteinExistence type="predicted"/>
<accession>A0A830BCV7</accession>